<evidence type="ECO:0000256" key="3">
    <source>
        <dbReference type="ARBA" id="ARBA00022692"/>
    </source>
</evidence>
<keyword evidence="3 6" id="KW-0812">Transmembrane</keyword>
<feature type="transmembrane region" description="Helical" evidence="6">
    <location>
        <begin position="43"/>
        <end position="65"/>
    </location>
</feature>
<evidence type="ECO:0000256" key="5">
    <source>
        <dbReference type="ARBA" id="ARBA00023136"/>
    </source>
</evidence>
<dbReference type="GO" id="GO:0005886">
    <property type="term" value="C:plasma membrane"/>
    <property type="evidence" value="ECO:0007669"/>
    <property type="project" value="UniProtKB-SubCell"/>
</dbReference>
<dbReference type="OrthoDB" id="5638726at2"/>
<dbReference type="GO" id="GO:0015171">
    <property type="term" value="F:amino acid transmembrane transporter activity"/>
    <property type="evidence" value="ECO:0007669"/>
    <property type="project" value="TreeGrafter"/>
</dbReference>
<evidence type="ECO:0000256" key="1">
    <source>
        <dbReference type="ARBA" id="ARBA00004651"/>
    </source>
</evidence>
<reference evidence="7 8" key="1">
    <citation type="submission" date="2018-09" db="EMBL/GenBank/DDBJ databases">
        <title>Optimization and identification of Corynebacterium falsenii FN1-14 from fish paste.</title>
        <authorList>
            <person name="Daroonpunt R."/>
            <person name="Tanasupawat S."/>
        </authorList>
    </citation>
    <scope>NUCLEOTIDE SEQUENCE [LARGE SCALE GENOMIC DNA]</scope>
    <source>
        <strain evidence="7 8">FN1-14</strain>
    </source>
</reference>
<dbReference type="PANTHER" id="PTHR30086:SF20">
    <property type="entry name" value="ARGININE EXPORTER PROTEIN ARGO-RELATED"/>
    <property type="match status" value="1"/>
</dbReference>
<evidence type="ECO:0000256" key="6">
    <source>
        <dbReference type="SAM" id="Phobius"/>
    </source>
</evidence>
<accession>A0A418Q7B4</accession>
<comment type="caution">
    <text evidence="7">The sequence shown here is derived from an EMBL/GenBank/DDBJ whole genome shotgun (WGS) entry which is preliminary data.</text>
</comment>
<keyword evidence="4 6" id="KW-1133">Transmembrane helix</keyword>
<dbReference type="AlphaFoldDB" id="A0A418Q7B4"/>
<dbReference type="Pfam" id="PF01810">
    <property type="entry name" value="LysE"/>
    <property type="match status" value="1"/>
</dbReference>
<comment type="subcellular location">
    <subcellularLocation>
        <location evidence="1">Cell membrane</location>
        <topology evidence="1">Multi-pass membrane protein</topology>
    </subcellularLocation>
</comment>
<sequence>MENQWLHLMIQGFVLWISLMVAIGPQNALVIKQGLRKHALAPVLAGVMISDIVLVALGILGVGAVVERAPWLLTLLRWGGVAYLLWFAYTCFRDARSPQSLSASDAPTYANAPASFGGTDEPRVTVSGDYDSTGSGQVATKVQVSSHTRQAAVSVTGPVMAALAMSWLNPGAYIDGIMLGSVANQFGDMAIAVGAGALCATALWFPVLGYGARALAGPLSRPKVWSWINIGIGVMILTVAARIAFAM</sequence>
<name>A0A418Q7B4_9CORY</name>
<feature type="transmembrane region" description="Helical" evidence="6">
    <location>
        <begin position="71"/>
        <end position="92"/>
    </location>
</feature>
<feature type="transmembrane region" description="Helical" evidence="6">
    <location>
        <begin position="189"/>
        <end position="212"/>
    </location>
</feature>
<organism evidence="7 8">
    <name type="scientific">Corynebacterium falsenii</name>
    <dbReference type="NCBI Taxonomy" id="108486"/>
    <lineage>
        <taxon>Bacteria</taxon>
        <taxon>Bacillati</taxon>
        <taxon>Actinomycetota</taxon>
        <taxon>Actinomycetes</taxon>
        <taxon>Mycobacteriales</taxon>
        <taxon>Corynebacteriaceae</taxon>
        <taxon>Corynebacterium</taxon>
    </lineage>
</organism>
<evidence type="ECO:0000313" key="8">
    <source>
        <dbReference type="Proteomes" id="UP000285278"/>
    </source>
</evidence>
<dbReference type="PANTHER" id="PTHR30086">
    <property type="entry name" value="ARGININE EXPORTER PROTEIN ARGO"/>
    <property type="match status" value="1"/>
</dbReference>
<keyword evidence="2" id="KW-1003">Cell membrane</keyword>
<dbReference type="Proteomes" id="UP000285278">
    <property type="component" value="Unassembled WGS sequence"/>
</dbReference>
<protein>
    <submittedName>
        <fullName evidence="7">Amino acid transporter</fullName>
    </submittedName>
</protein>
<gene>
    <name evidence="7" type="ORF">D3M95_05945</name>
</gene>
<evidence type="ECO:0000256" key="2">
    <source>
        <dbReference type="ARBA" id="ARBA00022475"/>
    </source>
</evidence>
<feature type="transmembrane region" description="Helical" evidence="6">
    <location>
        <begin position="224"/>
        <end position="245"/>
    </location>
</feature>
<evidence type="ECO:0000313" key="7">
    <source>
        <dbReference type="EMBL" id="RIX34849.1"/>
    </source>
</evidence>
<feature type="transmembrane region" description="Helical" evidence="6">
    <location>
        <begin position="151"/>
        <end position="169"/>
    </location>
</feature>
<keyword evidence="5 6" id="KW-0472">Membrane</keyword>
<feature type="transmembrane region" description="Helical" evidence="6">
    <location>
        <begin position="6"/>
        <end position="31"/>
    </location>
</feature>
<keyword evidence="8" id="KW-1185">Reference proteome</keyword>
<dbReference type="EMBL" id="QXJK01000005">
    <property type="protein sequence ID" value="RIX34849.1"/>
    <property type="molecule type" value="Genomic_DNA"/>
</dbReference>
<evidence type="ECO:0000256" key="4">
    <source>
        <dbReference type="ARBA" id="ARBA00022989"/>
    </source>
</evidence>
<proteinExistence type="predicted"/>
<dbReference type="STRING" id="1451189.CFAL_07055"/>
<dbReference type="InterPro" id="IPR001123">
    <property type="entry name" value="LeuE-type"/>
</dbReference>